<accession>A0A1I7UQ59</accession>
<feature type="signal peptide" evidence="5">
    <location>
        <begin position="1"/>
        <end position="18"/>
    </location>
</feature>
<keyword evidence="4 5" id="KW-0732">Signal</keyword>
<comment type="subcellular location">
    <subcellularLocation>
        <location evidence="1">Secreted</location>
    </subcellularLocation>
</comment>
<reference evidence="7" key="1">
    <citation type="submission" date="2016-11" db="UniProtKB">
        <authorList>
            <consortium name="WormBaseParasite"/>
        </authorList>
    </citation>
    <scope>IDENTIFICATION</scope>
</reference>
<keyword evidence="3" id="KW-0964">Secreted</keyword>
<dbReference type="eggNOG" id="ENOG502SU17">
    <property type="taxonomic scope" value="Eukaryota"/>
</dbReference>
<organism evidence="6 7">
    <name type="scientific">Caenorhabditis tropicalis</name>
    <dbReference type="NCBI Taxonomy" id="1561998"/>
    <lineage>
        <taxon>Eukaryota</taxon>
        <taxon>Metazoa</taxon>
        <taxon>Ecdysozoa</taxon>
        <taxon>Nematoda</taxon>
        <taxon>Chromadorea</taxon>
        <taxon>Rhabditida</taxon>
        <taxon>Rhabditina</taxon>
        <taxon>Rhabditomorpha</taxon>
        <taxon>Rhabditoidea</taxon>
        <taxon>Rhabditidae</taxon>
        <taxon>Peloderinae</taxon>
        <taxon>Caenorhabditis</taxon>
    </lineage>
</organism>
<keyword evidence="6" id="KW-1185">Reference proteome</keyword>
<dbReference type="InterPro" id="IPR001534">
    <property type="entry name" value="Transthyretin-like"/>
</dbReference>
<dbReference type="AlphaFoldDB" id="A0A1I7UQ59"/>
<dbReference type="Pfam" id="PF01060">
    <property type="entry name" value="TTR-52"/>
    <property type="match status" value="1"/>
</dbReference>
<dbReference type="PANTHER" id="PTHR21700">
    <property type="entry name" value="TRANSTHYRETIN-LIKE FAMILY PROTEIN-RELATED"/>
    <property type="match status" value="1"/>
</dbReference>
<protein>
    <submittedName>
        <fullName evidence="7">Transthyretin-like family protein</fullName>
    </submittedName>
</protein>
<dbReference type="GO" id="GO:0009986">
    <property type="term" value="C:cell surface"/>
    <property type="evidence" value="ECO:0007669"/>
    <property type="project" value="InterPro"/>
</dbReference>
<evidence type="ECO:0000256" key="4">
    <source>
        <dbReference type="ARBA" id="ARBA00022729"/>
    </source>
</evidence>
<dbReference type="WBParaSite" id="Csp11.Scaffold630.g18234.t1">
    <property type="protein sequence ID" value="Csp11.Scaffold630.g18234.t1"/>
    <property type="gene ID" value="Csp11.Scaffold630.g18234"/>
</dbReference>
<evidence type="ECO:0000256" key="1">
    <source>
        <dbReference type="ARBA" id="ARBA00004613"/>
    </source>
</evidence>
<dbReference type="GO" id="GO:0005576">
    <property type="term" value="C:extracellular region"/>
    <property type="evidence" value="ECO:0007669"/>
    <property type="project" value="UniProtKB-SubCell"/>
</dbReference>
<feature type="chain" id="PRO_5009309197" evidence="5">
    <location>
        <begin position="19"/>
        <end position="164"/>
    </location>
</feature>
<evidence type="ECO:0000256" key="5">
    <source>
        <dbReference type="SAM" id="SignalP"/>
    </source>
</evidence>
<sequence length="164" mass="18605">MIYLFLLALLLPISQVSAGADLDVPTNVANRSMSIKGQLFCGRKPFEGAKIRLFRVYQPSASDDLADLLDVKNTYITGMFQVEGDTSRFPRTKTDIQPYVTIHHNCDMDEKATSNYGYKRIGVRLPEDYVTLGTKARKVYDFGKLNLELEFPGQAHDLKFQFKD</sequence>
<dbReference type="PANTHER" id="PTHR21700:SF15">
    <property type="entry name" value="TRANSTHYRETIN-LIKE FAMILY PROTEIN"/>
    <property type="match status" value="1"/>
</dbReference>
<evidence type="ECO:0000313" key="6">
    <source>
        <dbReference type="Proteomes" id="UP000095282"/>
    </source>
</evidence>
<name>A0A1I7UQ59_9PELO</name>
<comment type="similarity">
    <text evidence="2">Belongs to the nematode transthyretin-like family.</text>
</comment>
<dbReference type="Gene3D" id="2.60.40.3330">
    <property type="match status" value="1"/>
</dbReference>
<evidence type="ECO:0000256" key="3">
    <source>
        <dbReference type="ARBA" id="ARBA00022525"/>
    </source>
</evidence>
<dbReference type="InterPro" id="IPR038479">
    <property type="entry name" value="Transthyretin-like_sf"/>
</dbReference>
<proteinExistence type="inferred from homology"/>
<dbReference type="Proteomes" id="UP000095282">
    <property type="component" value="Unplaced"/>
</dbReference>
<evidence type="ECO:0000313" key="7">
    <source>
        <dbReference type="WBParaSite" id="Csp11.Scaffold630.g18234.t1"/>
    </source>
</evidence>
<evidence type="ECO:0000256" key="2">
    <source>
        <dbReference type="ARBA" id="ARBA00010112"/>
    </source>
</evidence>